<dbReference type="GO" id="GO:0008270">
    <property type="term" value="F:zinc ion binding"/>
    <property type="evidence" value="ECO:0007669"/>
    <property type="project" value="UniProtKB-KW"/>
</dbReference>
<dbReference type="GO" id="GO:0006511">
    <property type="term" value="P:ubiquitin-dependent protein catabolic process"/>
    <property type="evidence" value="ECO:0007669"/>
    <property type="project" value="TreeGrafter"/>
</dbReference>
<dbReference type="AlphaFoldDB" id="A0A0E0BFC1"/>
<evidence type="ECO:0000256" key="2">
    <source>
        <dbReference type="ARBA" id="ARBA00022771"/>
    </source>
</evidence>
<evidence type="ECO:0000256" key="3">
    <source>
        <dbReference type="ARBA" id="ARBA00022833"/>
    </source>
</evidence>
<organism evidence="7">
    <name type="scientific">Oryza glumipatula</name>
    <dbReference type="NCBI Taxonomy" id="40148"/>
    <lineage>
        <taxon>Eukaryota</taxon>
        <taxon>Viridiplantae</taxon>
        <taxon>Streptophyta</taxon>
        <taxon>Embryophyta</taxon>
        <taxon>Tracheophyta</taxon>
        <taxon>Spermatophyta</taxon>
        <taxon>Magnoliopsida</taxon>
        <taxon>Liliopsida</taxon>
        <taxon>Poales</taxon>
        <taxon>Poaceae</taxon>
        <taxon>BOP clade</taxon>
        <taxon>Oryzoideae</taxon>
        <taxon>Oryzeae</taxon>
        <taxon>Oryzinae</taxon>
        <taxon>Oryza</taxon>
    </lineage>
</organism>
<keyword evidence="8" id="KW-1185">Reference proteome</keyword>
<dbReference type="InterPro" id="IPR051834">
    <property type="entry name" value="RING_finger_E3_ligase"/>
</dbReference>
<feature type="domain" description="RING-type" evidence="6">
    <location>
        <begin position="182"/>
        <end position="225"/>
    </location>
</feature>
<dbReference type="InterPro" id="IPR001841">
    <property type="entry name" value="Znf_RING"/>
</dbReference>
<dbReference type="HOGENOM" id="CLU_100023_0_0_1"/>
<sequence>MAAAEEQLATTPEMEMEMEYIPLDGYNSHYVRDDDPYRRYCELRMLAPPANEISGRLLEEADEDAAMSSSLWDDEFELTGGADADRFTPPGPRLPRPPTHHLNIFSSRLQRLASTRAPPPMPPPIDDGDFGVVFLTGGARRHVAVAAARVAPADTSCLGKSKYEEPRGGGETARGGADSTGCVICIAEFEVGDELSTIPCAHRHRFHDKCLAEWLKRSRSCPLCRHLLPAVVPANTRPNIHFL</sequence>
<keyword evidence="2 4" id="KW-0863">Zinc-finger</keyword>
<dbReference type="GO" id="GO:0005634">
    <property type="term" value="C:nucleus"/>
    <property type="evidence" value="ECO:0007669"/>
    <property type="project" value="TreeGrafter"/>
</dbReference>
<dbReference type="eggNOG" id="KOG0800">
    <property type="taxonomic scope" value="Eukaryota"/>
</dbReference>
<name>A0A0E0BFC1_9ORYZ</name>
<dbReference type="PROSITE" id="PS50089">
    <property type="entry name" value="ZF_RING_2"/>
    <property type="match status" value="1"/>
</dbReference>
<dbReference type="SMART" id="SM00184">
    <property type="entry name" value="RING"/>
    <property type="match status" value="1"/>
</dbReference>
<dbReference type="PANTHER" id="PTHR45931:SF16">
    <property type="entry name" value="RING_U-BOX SUPERFAMILY PROTEIN"/>
    <property type="match status" value="1"/>
</dbReference>
<dbReference type="InterPro" id="IPR013083">
    <property type="entry name" value="Znf_RING/FYVE/PHD"/>
</dbReference>
<evidence type="ECO:0000313" key="8">
    <source>
        <dbReference type="Proteomes" id="UP000026961"/>
    </source>
</evidence>
<keyword evidence="1" id="KW-0479">Metal-binding</keyword>
<reference evidence="7" key="2">
    <citation type="submission" date="2018-05" db="EMBL/GenBank/DDBJ databases">
        <title>OgluRS3 (Oryza glumaepatula Reference Sequence Version 3).</title>
        <authorList>
            <person name="Zhang J."/>
            <person name="Kudrna D."/>
            <person name="Lee S."/>
            <person name="Talag J."/>
            <person name="Welchert J."/>
            <person name="Wing R.A."/>
        </authorList>
    </citation>
    <scope>NUCLEOTIDE SEQUENCE [LARGE SCALE GENOMIC DNA]</scope>
</reference>
<evidence type="ECO:0000256" key="4">
    <source>
        <dbReference type="PROSITE-ProRule" id="PRU00175"/>
    </source>
</evidence>
<keyword evidence="3" id="KW-0862">Zinc</keyword>
<evidence type="ECO:0000313" key="7">
    <source>
        <dbReference type="EnsemblPlants" id="OGLUM11G02820.1"/>
    </source>
</evidence>
<dbReference type="CDD" id="cd16454">
    <property type="entry name" value="RING-H2_PA-TM-RING"/>
    <property type="match status" value="1"/>
</dbReference>
<evidence type="ECO:0000256" key="5">
    <source>
        <dbReference type="SAM" id="MobiDB-lite"/>
    </source>
</evidence>
<proteinExistence type="predicted"/>
<reference evidence="7" key="1">
    <citation type="submission" date="2015-04" db="UniProtKB">
        <authorList>
            <consortium name="EnsemblPlants"/>
        </authorList>
    </citation>
    <scope>IDENTIFICATION</scope>
</reference>
<dbReference type="Gramene" id="OGLUM11G02820.1">
    <property type="protein sequence ID" value="OGLUM11G02820.1"/>
    <property type="gene ID" value="OGLUM11G02820"/>
</dbReference>
<evidence type="ECO:0000256" key="1">
    <source>
        <dbReference type="ARBA" id="ARBA00022723"/>
    </source>
</evidence>
<dbReference type="PANTHER" id="PTHR45931">
    <property type="entry name" value="SI:CH211-59O9.10"/>
    <property type="match status" value="1"/>
</dbReference>
<feature type="region of interest" description="Disordered" evidence="5">
    <location>
        <begin position="80"/>
        <end position="100"/>
    </location>
</feature>
<dbReference type="STRING" id="40148.A0A0E0BFC1"/>
<accession>A0A0E0BFC1</accession>
<dbReference type="SUPFAM" id="SSF57850">
    <property type="entry name" value="RING/U-box"/>
    <property type="match status" value="1"/>
</dbReference>
<dbReference type="Proteomes" id="UP000026961">
    <property type="component" value="Chromosome 11"/>
</dbReference>
<protein>
    <recommendedName>
        <fullName evidence="6">RING-type domain-containing protein</fullName>
    </recommendedName>
</protein>
<evidence type="ECO:0000259" key="6">
    <source>
        <dbReference type="PROSITE" id="PS50089"/>
    </source>
</evidence>
<dbReference type="Gene3D" id="3.30.40.10">
    <property type="entry name" value="Zinc/RING finger domain, C3HC4 (zinc finger)"/>
    <property type="match status" value="1"/>
</dbReference>
<dbReference type="Pfam" id="PF13639">
    <property type="entry name" value="zf-RING_2"/>
    <property type="match status" value="1"/>
</dbReference>
<dbReference type="GO" id="GO:0061630">
    <property type="term" value="F:ubiquitin protein ligase activity"/>
    <property type="evidence" value="ECO:0007669"/>
    <property type="project" value="TreeGrafter"/>
</dbReference>
<dbReference type="EnsemblPlants" id="OGLUM11G02820.1">
    <property type="protein sequence ID" value="OGLUM11G02820.1"/>
    <property type="gene ID" value="OGLUM11G02820"/>
</dbReference>